<feature type="chain" id="PRO_5012264814" description="Secreted protein" evidence="1">
    <location>
        <begin position="20"/>
        <end position="67"/>
    </location>
</feature>
<protein>
    <recommendedName>
        <fullName evidence="4">Secreted protein</fullName>
    </recommendedName>
</protein>
<feature type="signal peptide" evidence="1">
    <location>
        <begin position="1"/>
        <end position="19"/>
    </location>
</feature>
<name>A0A251S5F1_HELAN</name>
<dbReference type="Proteomes" id="UP000215914">
    <property type="component" value="Chromosome 16"/>
</dbReference>
<dbReference type="InParanoid" id="A0A251S5F1"/>
<sequence>MFFLISLCLVCCCFGGSHGSFHGNLIVICSFNNLSSTIEQPEQQYHSQPVKRVRSRNSSLICPLGSM</sequence>
<accession>A0A251S5F1</accession>
<keyword evidence="1" id="KW-0732">Signal</keyword>
<reference evidence="3" key="1">
    <citation type="journal article" date="2017" name="Nature">
        <title>The sunflower genome provides insights into oil metabolism, flowering and Asterid evolution.</title>
        <authorList>
            <person name="Badouin H."/>
            <person name="Gouzy J."/>
            <person name="Grassa C.J."/>
            <person name="Murat F."/>
            <person name="Staton S.E."/>
            <person name="Cottret L."/>
            <person name="Lelandais-Briere C."/>
            <person name="Owens G.L."/>
            <person name="Carrere S."/>
            <person name="Mayjonade B."/>
            <person name="Legrand L."/>
            <person name="Gill N."/>
            <person name="Kane N.C."/>
            <person name="Bowers J.E."/>
            <person name="Hubner S."/>
            <person name="Bellec A."/>
            <person name="Berard A."/>
            <person name="Berges H."/>
            <person name="Blanchet N."/>
            <person name="Boniface M.C."/>
            <person name="Brunel D."/>
            <person name="Catrice O."/>
            <person name="Chaidir N."/>
            <person name="Claudel C."/>
            <person name="Donnadieu C."/>
            <person name="Faraut T."/>
            <person name="Fievet G."/>
            <person name="Helmstetter N."/>
            <person name="King M."/>
            <person name="Knapp S.J."/>
            <person name="Lai Z."/>
            <person name="Le Paslier M.C."/>
            <person name="Lippi Y."/>
            <person name="Lorenzon L."/>
            <person name="Mandel J.R."/>
            <person name="Marage G."/>
            <person name="Marchand G."/>
            <person name="Marquand E."/>
            <person name="Bret-Mestries E."/>
            <person name="Morien E."/>
            <person name="Nambeesan S."/>
            <person name="Nguyen T."/>
            <person name="Pegot-Espagnet P."/>
            <person name="Pouilly N."/>
            <person name="Raftis F."/>
            <person name="Sallet E."/>
            <person name="Schiex T."/>
            <person name="Thomas J."/>
            <person name="Vandecasteele C."/>
            <person name="Vares D."/>
            <person name="Vear F."/>
            <person name="Vautrin S."/>
            <person name="Crespi M."/>
            <person name="Mangin B."/>
            <person name="Burke J.M."/>
            <person name="Salse J."/>
            <person name="Munos S."/>
            <person name="Vincourt P."/>
            <person name="Rieseberg L.H."/>
            <person name="Langlade N.B."/>
        </authorList>
    </citation>
    <scope>NUCLEOTIDE SEQUENCE [LARGE SCALE GENOMIC DNA]</scope>
    <source>
        <strain evidence="3">cv. SF193</strain>
    </source>
</reference>
<gene>
    <name evidence="2" type="ORF">HannXRQ_Chr16g0521451</name>
</gene>
<proteinExistence type="predicted"/>
<evidence type="ECO:0008006" key="4">
    <source>
        <dbReference type="Google" id="ProtNLM"/>
    </source>
</evidence>
<dbReference type="EMBL" id="CM007905">
    <property type="protein sequence ID" value="OTF92401.1"/>
    <property type="molecule type" value="Genomic_DNA"/>
</dbReference>
<evidence type="ECO:0000313" key="3">
    <source>
        <dbReference type="Proteomes" id="UP000215914"/>
    </source>
</evidence>
<organism evidence="2 3">
    <name type="scientific">Helianthus annuus</name>
    <name type="common">Common sunflower</name>
    <dbReference type="NCBI Taxonomy" id="4232"/>
    <lineage>
        <taxon>Eukaryota</taxon>
        <taxon>Viridiplantae</taxon>
        <taxon>Streptophyta</taxon>
        <taxon>Embryophyta</taxon>
        <taxon>Tracheophyta</taxon>
        <taxon>Spermatophyta</taxon>
        <taxon>Magnoliopsida</taxon>
        <taxon>eudicotyledons</taxon>
        <taxon>Gunneridae</taxon>
        <taxon>Pentapetalae</taxon>
        <taxon>asterids</taxon>
        <taxon>campanulids</taxon>
        <taxon>Asterales</taxon>
        <taxon>Asteraceae</taxon>
        <taxon>Asteroideae</taxon>
        <taxon>Heliantheae alliance</taxon>
        <taxon>Heliantheae</taxon>
        <taxon>Helianthus</taxon>
    </lineage>
</organism>
<evidence type="ECO:0000313" key="2">
    <source>
        <dbReference type="EMBL" id="OTF92401.1"/>
    </source>
</evidence>
<dbReference type="AlphaFoldDB" id="A0A251S5F1"/>
<keyword evidence="3" id="KW-1185">Reference proteome</keyword>
<evidence type="ECO:0000256" key="1">
    <source>
        <dbReference type="SAM" id="SignalP"/>
    </source>
</evidence>